<dbReference type="SUPFAM" id="SSF46565">
    <property type="entry name" value="Chaperone J-domain"/>
    <property type="match status" value="1"/>
</dbReference>
<dbReference type="Proteomes" id="UP001305779">
    <property type="component" value="Unassembled WGS sequence"/>
</dbReference>
<keyword evidence="11" id="KW-0539">Nucleus</keyword>
<protein>
    <recommendedName>
        <fullName evidence="6">Diphthamide biosynthesis protein 4</fullName>
    </recommendedName>
</protein>
<dbReference type="PROSITE" id="PS50076">
    <property type="entry name" value="DNAJ_2"/>
    <property type="match status" value="1"/>
</dbReference>
<evidence type="ECO:0000256" key="1">
    <source>
        <dbReference type="ARBA" id="ARBA00003474"/>
    </source>
</evidence>
<evidence type="ECO:0000259" key="12">
    <source>
        <dbReference type="PROSITE" id="PS50076"/>
    </source>
</evidence>
<evidence type="ECO:0000256" key="5">
    <source>
        <dbReference type="ARBA" id="ARBA00006169"/>
    </source>
</evidence>
<evidence type="ECO:0000313" key="14">
    <source>
        <dbReference type="EMBL" id="KAK4499826.1"/>
    </source>
</evidence>
<name>A0ABR0EEY3_ZASCE</name>
<dbReference type="PANTHER" id="PTHR21454">
    <property type="entry name" value="DPH3 HOMOLOG-RELATED"/>
    <property type="match status" value="1"/>
</dbReference>
<evidence type="ECO:0000256" key="2">
    <source>
        <dbReference type="ARBA" id="ARBA00004123"/>
    </source>
</evidence>
<sequence>MANTRNFYQILDLVEKQHDAVITPEQLRQAYKQALLHHHPDKHAHISGDSHSPTVDDISEAYKVLSDPESRSQYDHKLRLEAADGRDVATRHTGMEIVDLEELDFIEKSGTWARDCRCGSKPAYIITEPELEKNADFGELITGCKGCSLWLKVLFTVEE</sequence>
<dbReference type="InterPro" id="IPR007872">
    <property type="entry name" value="DPH_MB_dom"/>
</dbReference>
<dbReference type="Pfam" id="PF05207">
    <property type="entry name" value="Zn_ribbon_CSL"/>
    <property type="match status" value="1"/>
</dbReference>
<reference evidence="14 15" key="1">
    <citation type="journal article" date="2023" name="G3 (Bethesda)">
        <title>A chromosome-level genome assembly of Zasmidium syzygii isolated from banana leaves.</title>
        <authorList>
            <person name="van Westerhoven A.C."/>
            <person name="Mehrabi R."/>
            <person name="Talebi R."/>
            <person name="Steentjes M.B.F."/>
            <person name="Corcolon B."/>
            <person name="Chong P.A."/>
            <person name="Kema G.H.J."/>
            <person name="Seidl M.F."/>
        </authorList>
    </citation>
    <scope>NUCLEOTIDE SEQUENCE [LARGE SCALE GENOMIC DNA]</scope>
    <source>
        <strain evidence="14 15">P124</strain>
    </source>
</reference>
<keyword evidence="8" id="KW-0479">Metal-binding</keyword>
<comment type="pathway">
    <text evidence="4">Protein modification; peptidyl-diphthamide biosynthesis.</text>
</comment>
<keyword evidence="15" id="KW-1185">Reference proteome</keyword>
<keyword evidence="7" id="KW-0963">Cytoplasm</keyword>
<dbReference type="EMBL" id="JAXOVC010000006">
    <property type="protein sequence ID" value="KAK4499826.1"/>
    <property type="molecule type" value="Genomic_DNA"/>
</dbReference>
<dbReference type="Gene3D" id="3.10.660.10">
    <property type="entry name" value="DPH Zinc finger"/>
    <property type="match status" value="1"/>
</dbReference>
<dbReference type="Gene3D" id="1.10.287.110">
    <property type="entry name" value="DnaJ domain"/>
    <property type="match status" value="1"/>
</dbReference>
<evidence type="ECO:0000256" key="8">
    <source>
        <dbReference type="ARBA" id="ARBA00022723"/>
    </source>
</evidence>
<gene>
    <name evidence="14" type="ORF">PRZ48_008012</name>
</gene>
<evidence type="ECO:0000256" key="9">
    <source>
        <dbReference type="ARBA" id="ARBA00022833"/>
    </source>
</evidence>
<dbReference type="CDD" id="cd06257">
    <property type="entry name" value="DnaJ"/>
    <property type="match status" value="1"/>
</dbReference>
<evidence type="ECO:0000256" key="3">
    <source>
        <dbReference type="ARBA" id="ARBA00004496"/>
    </source>
</evidence>
<dbReference type="SUPFAM" id="SSF144217">
    <property type="entry name" value="CSL zinc finger"/>
    <property type="match status" value="1"/>
</dbReference>
<evidence type="ECO:0000313" key="15">
    <source>
        <dbReference type="Proteomes" id="UP001305779"/>
    </source>
</evidence>
<dbReference type="InterPro" id="IPR036869">
    <property type="entry name" value="J_dom_sf"/>
</dbReference>
<evidence type="ECO:0000256" key="7">
    <source>
        <dbReference type="ARBA" id="ARBA00022490"/>
    </source>
</evidence>
<proteinExistence type="inferred from homology"/>
<dbReference type="InterPro" id="IPR001623">
    <property type="entry name" value="DnaJ_domain"/>
</dbReference>
<feature type="domain" description="J" evidence="12">
    <location>
        <begin position="6"/>
        <end position="78"/>
    </location>
</feature>
<evidence type="ECO:0000256" key="6">
    <source>
        <dbReference type="ARBA" id="ARBA00021797"/>
    </source>
</evidence>
<dbReference type="PROSITE" id="PS51074">
    <property type="entry name" value="DPH_MB"/>
    <property type="match status" value="1"/>
</dbReference>
<comment type="caution">
    <text evidence="14">The sequence shown here is derived from an EMBL/GenBank/DDBJ whole genome shotgun (WGS) entry which is preliminary data.</text>
</comment>
<keyword evidence="9" id="KW-0862">Zinc</keyword>
<comment type="subcellular location">
    <subcellularLocation>
        <location evidence="3">Cytoplasm</location>
    </subcellularLocation>
    <subcellularLocation>
        <location evidence="2">Nucleus</location>
    </subcellularLocation>
</comment>
<comment type="function">
    <text evidence="1">Required for the first step of diphthamide biosynthesis, the transfer of 3-amino-3-carboxypropyl from S-adenosyl-L-methionine to a histidine residue. Diphthamide is a post-translational modification of histidine which occurs in elongation factor 2.</text>
</comment>
<organism evidence="14 15">
    <name type="scientific">Zasmidium cellare</name>
    <name type="common">Wine cellar mold</name>
    <name type="synonym">Racodium cellare</name>
    <dbReference type="NCBI Taxonomy" id="395010"/>
    <lineage>
        <taxon>Eukaryota</taxon>
        <taxon>Fungi</taxon>
        <taxon>Dikarya</taxon>
        <taxon>Ascomycota</taxon>
        <taxon>Pezizomycotina</taxon>
        <taxon>Dothideomycetes</taxon>
        <taxon>Dothideomycetidae</taxon>
        <taxon>Mycosphaerellales</taxon>
        <taxon>Mycosphaerellaceae</taxon>
        <taxon>Zasmidium</taxon>
    </lineage>
</organism>
<evidence type="ECO:0000259" key="13">
    <source>
        <dbReference type="PROSITE" id="PS51074"/>
    </source>
</evidence>
<keyword evidence="10" id="KW-0408">Iron</keyword>
<evidence type="ECO:0000256" key="11">
    <source>
        <dbReference type="ARBA" id="ARBA00023242"/>
    </source>
</evidence>
<dbReference type="Pfam" id="PF00226">
    <property type="entry name" value="DnaJ"/>
    <property type="match status" value="1"/>
</dbReference>
<feature type="domain" description="DPH-type MB" evidence="13">
    <location>
        <begin position="94"/>
        <end position="156"/>
    </location>
</feature>
<evidence type="ECO:0000256" key="10">
    <source>
        <dbReference type="ARBA" id="ARBA00023004"/>
    </source>
</evidence>
<dbReference type="SMART" id="SM00271">
    <property type="entry name" value="DnaJ"/>
    <property type="match status" value="1"/>
</dbReference>
<comment type="similarity">
    <text evidence="5">Belongs to the DPH4 family.</text>
</comment>
<dbReference type="InterPro" id="IPR036671">
    <property type="entry name" value="DPH_MB_sf"/>
</dbReference>
<accession>A0ABR0EEY3</accession>
<dbReference type="PANTHER" id="PTHR21454:SF46">
    <property type="entry name" value="DIPHTHAMIDE BIOSYNTHESIS PROTEIN 4"/>
    <property type="match status" value="1"/>
</dbReference>
<dbReference type="InterPro" id="IPR044248">
    <property type="entry name" value="DPH3/4-like"/>
</dbReference>
<evidence type="ECO:0000256" key="4">
    <source>
        <dbReference type="ARBA" id="ARBA00005156"/>
    </source>
</evidence>